<sequence>MQVIRHLDEKITTVELVELQKQRASFLKLKNFVWDTCSGPDALARINELDISDPLSIPGDITITVDFVLKEDVQSPLNAAVRVKKKMGIFWIDVPCIDNIGSCDYEDLCALIPFKPVGEPCPEPFLSLKLPCACPFSQGNYDVKNFLVHVPDEPIPEILLGGEYSVHVQASMNSKEVICFTSEFVIA</sequence>
<dbReference type="AlphaFoldDB" id="E9FSY0"/>
<keyword evidence="1" id="KW-0732">Signal</keyword>
<dbReference type="EMBL" id="GL732524">
    <property type="protein sequence ID" value="EFX89736.1"/>
    <property type="molecule type" value="Genomic_DNA"/>
</dbReference>
<accession>E9FSY0</accession>
<dbReference type="InterPro" id="IPR036846">
    <property type="entry name" value="GM2-AP_sf"/>
</dbReference>
<name>E9FSY0_DAPPU</name>
<dbReference type="SMART" id="SM00737">
    <property type="entry name" value="ML"/>
    <property type="match status" value="1"/>
</dbReference>
<dbReference type="GO" id="GO:0006869">
    <property type="term" value="P:lipid transport"/>
    <property type="evidence" value="ECO:0000318"/>
    <property type="project" value="GO_Central"/>
</dbReference>
<dbReference type="SUPFAM" id="SSF63707">
    <property type="entry name" value="Ganglioside M2 (gm2) activator"/>
    <property type="match status" value="1"/>
</dbReference>
<keyword evidence="4" id="KW-1185">Reference proteome</keyword>
<evidence type="ECO:0000256" key="1">
    <source>
        <dbReference type="ARBA" id="ARBA00022729"/>
    </source>
</evidence>
<dbReference type="Proteomes" id="UP000000305">
    <property type="component" value="Unassembled WGS sequence"/>
</dbReference>
<feature type="domain" description="MD-2-related lipid-recognition" evidence="2">
    <location>
        <begin position="34"/>
        <end position="184"/>
    </location>
</feature>
<dbReference type="PANTHER" id="PTHR17357">
    <property type="entry name" value="GM2 GANGLIOSIDE ACTIVATOR PROTEIN"/>
    <property type="match status" value="1"/>
</dbReference>
<dbReference type="OrthoDB" id="6409159at2759"/>
<dbReference type="GO" id="GO:0005319">
    <property type="term" value="F:lipid transporter activity"/>
    <property type="evidence" value="ECO:0000318"/>
    <property type="project" value="GO_Central"/>
</dbReference>
<protein>
    <recommendedName>
        <fullName evidence="2">MD-2-related lipid-recognition domain-containing protein</fullName>
    </recommendedName>
</protein>
<proteinExistence type="predicted"/>
<dbReference type="GO" id="GO:0009898">
    <property type="term" value="C:cytoplasmic side of plasma membrane"/>
    <property type="evidence" value="ECO:0000318"/>
    <property type="project" value="GO_Central"/>
</dbReference>
<dbReference type="STRING" id="6669.E9FSY0"/>
<dbReference type="Gene3D" id="2.70.220.10">
    <property type="entry name" value="Ganglioside GM2 activator"/>
    <property type="match status" value="1"/>
</dbReference>
<dbReference type="eggNOG" id="ENOG502S05S">
    <property type="taxonomic scope" value="Eukaryota"/>
</dbReference>
<dbReference type="HOGENOM" id="CLU_108261_0_0_1"/>
<dbReference type="InParanoid" id="E9FSY0"/>
<dbReference type="InterPro" id="IPR003172">
    <property type="entry name" value="ML_dom"/>
</dbReference>
<gene>
    <name evidence="3" type="ORF">DAPPUDRAFT_310240</name>
</gene>
<dbReference type="InterPro" id="IPR028996">
    <property type="entry name" value="GM2-AP"/>
</dbReference>
<evidence type="ECO:0000313" key="3">
    <source>
        <dbReference type="EMBL" id="EFX89736.1"/>
    </source>
</evidence>
<dbReference type="PhylomeDB" id="E9FSY0"/>
<evidence type="ECO:0000259" key="2">
    <source>
        <dbReference type="SMART" id="SM00737"/>
    </source>
</evidence>
<dbReference type="KEGG" id="dpx:DAPPUDRAFT_310240"/>
<evidence type="ECO:0000313" key="4">
    <source>
        <dbReference type="Proteomes" id="UP000000305"/>
    </source>
</evidence>
<dbReference type="Pfam" id="PF02221">
    <property type="entry name" value="E1_DerP2_DerF2"/>
    <property type="match status" value="1"/>
</dbReference>
<dbReference type="PANTHER" id="PTHR17357:SF0">
    <property type="entry name" value="GANGLIOSIDE GM2 ACTIVATOR"/>
    <property type="match status" value="1"/>
</dbReference>
<dbReference type="GO" id="GO:0006689">
    <property type="term" value="P:ganglioside catabolic process"/>
    <property type="evidence" value="ECO:0000318"/>
    <property type="project" value="GO_Central"/>
</dbReference>
<dbReference type="GO" id="GO:0008047">
    <property type="term" value="F:enzyme activator activity"/>
    <property type="evidence" value="ECO:0007669"/>
    <property type="project" value="InterPro"/>
</dbReference>
<organism evidence="3 4">
    <name type="scientific">Daphnia pulex</name>
    <name type="common">Water flea</name>
    <dbReference type="NCBI Taxonomy" id="6669"/>
    <lineage>
        <taxon>Eukaryota</taxon>
        <taxon>Metazoa</taxon>
        <taxon>Ecdysozoa</taxon>
        <taxon>Arthropoda</taxon>
        <taxon>Crustacea</taxon>
        <taxon>Branchiopoda</taxon>
        <taxon>Diplostraca</taxon>
        <taxon>Cladocera</taxon>
        <taxon>Anomopoda</taxon>
        <taxon>Daphniidae</taxon>
        <taxon>Daphnia</taxon>
    </lineage>
</organism>
<dbReference type="OMA" id="CHCPFRA"/>
<reference evidence="3 4" key="1">
    <citation type="journal article" date="2011" name="Science">
        <title>The ecoresponsive genome of Daphnia pulex.</title>
        <authorList>
            <person name="Colbourne J.K."/>
            <person name="Pfrender M.E."/>
            <person name="Gilbert D."/>
            <person name="Thomas W.K."/>
            <person name="Tucker A."/>
            <person name="Oakley T.H."/>
            <person name="Tokishita S."/>
            <person name="Aerts A."/>
            <person name="Arnold G.J."/>
            <person name="Basu M.K."/>
            <person name="Bauer D.J."/>
            <person name="Caceres C.E."/>
            <person name="Carmel L."/>
            <person name="Casola C."/>
            <person name="Choi J.H."/>
            <person name="Detter J.C."/>
            <person name="Dong Q."/>
            <person name="Dusheyko S."/>
            <person name="Eads B.D."/>
            <person name="Frohlich T."/>
            <person name="Geiler-Samerotte K.A."/>
            <person name="Gerlach D."/>
            <person name="Hatcher P."/>
            <person name="Jogdeo S."/>
            <person name="Krijgsveld J."/>
            <person name="Kriventseva E.V."/>
            <person name="Kultz D."/>
            <person name="Laforsch C."/>
            <person name="Lindquist E."/>
            <person name="Lopez J."/>
            <person name="Manak J.R."/>
            <person name="Muller J."/>
            <person name="Pangilinan J."/>
            <person name="Patwardhan R.P."/>
            <person name="Pitluck S."/>
            <person name="Pritham E.J."/>
            <person name="Rechtsteiner A."/>
            <person name="Rho M."/>
            <person name="Rogozin I.B."/>
            <person name="Sakarya O."/>
            <person name="Salamov A."/>
            <person name="Schaack S."/>
            <person name="Shapiro H."/>
            <person name="Shiga Y."/>
            <person name="Skalitzky C."/>
            <person name="Smith Z."/>
            <person name="Souvorov A."/>
            <person name="Sung W."/>
            <person name="Tang Z."/>
            <person name="Tsuchiya D."/>
            <person name="Tu H."/>
            <person name="Vos H."/>
            <person name="Wang M."/>
            <person name="Wolf Y.I."/>
            <person name="Yamagata H."/>
            <person name="Yamada T."/>
            <person name="Ye Y."/>
            <person name="Shaw J.R."/>
            <person name="Andrews J."/>
            <person name="Crease T.J."/>
            <person name="Tang H."/>
            <person name="Lucas S.M."/>
            <person name="Robertson H.M."/>
            <person name="Bork P."/>
            <person name="Koonin E.V."/>
            <person name="Zdobnov E.M."/>
            <person name="Grigoriev I.V."/>
            <person name="Lynch M."/>
            <person name="Boore J.L."/>
        </authorList>
    </citation>
    <scope>NUCLEOTIDE SEQUENCE [LARGE SCALE GENOMIC DNA]</scope>
</reference>